<name>F0SAS2_PSESL</name>
<keyword evidence="3" id="KW-1185">Reference proteome</keyword>
<dbReference type="eggNOG" id="ENOG50346M6">
    <property type="taxonomic scope" value="Bacteria"/>
</dbReference>
<keyword evidence="1" id="KW-1133">Transmembrane helix</keyword>
<evidence type="ECO:0000313" key="2">
    <source>
        <dbReference type="EMBL" id="ADY53693.1"/>
    </source>
</evidence>
<reference evidence="2 3" key="1">
    <citation type="journal article" date="2011" name="Stand. Genomic Sci.">
        <title>Complete genome sequence of the gliding, heparinolytic Pedobacter saltans type strain (113).</title>
        <authorList>
            <person name="Liolios K."/>
            <person name="Sikorski J."/>
            <person name="Lu M."/>
            <person name="Nolan M."/>
            <person name="Lapidus A."/>
            <person name="Lucas S."/>
            <person name="Hammon N."/>
            <person name="Deshpande S."/>
            <person name="Cheng J.F."/>
            <person name="Tapia R."/>
            <person name="Han C."/>
            <person name="Goodwin L."/>
            <person name="Pitluck S."/>
            <person name="Huntemann M."/>
            <person name="Ivanova N."/>
            <person name="Pagani I."/>
            <person name="Mavromatis K."/>
            <person name="Ovchinikova G."/>
            <person name="Pati A."/>
            <person name="Chen A."/>
            <person name="Palaniappan K."/>
            <person name="Land M."/>
            <person name="Hauser L."/>
            <person name="Brambilla E.M."/>
            <person name="Kotsyurbenko O."/>
            <person name="Rohde M."/>
            <person name="Tindall B.J."/>
            <person name="Abt B."/>
            <person name="Goker M."/>
            <person name="Detter J.C."/>
            <person name="Woyke T."/>
            <person name="Bristow J."/>
            <person name="Eisen J.A."/>
            <person name="Markowitz V."/>
            <person name="Hugenholtz P."/>
            <person name="Klenk H.P."/>
            <person name="Kyrpides N.C."/>
        </authorList>
    </citation>
    <scope>NUCLEOTIDE SEQUENCE [LARGE SCALE GENOMIC DNA]</scope>
    <source>
        <strain evidence="3">ATCC 51119 / DSM 12145 / JCM 21818 / LMG 10337 / NBRC 100064 / NCIMB 13643</strain>
    </source>
</reference>
<dbReference type="Pfam" id="PF14076">
    <property type="entry name" value="DUF4258"/>
    <property type="match status" value="1"/>
</dbReference>
<proteinExistence type="predicted"/>
<dbReference type="OrthoDB" id="669525at2"/>
<evidence type="ECO:0008006" key="4">
    <source>
        <dbReference type="Google" id="ProtNLM"/>
    </source>
</evidence>
<dbReference type="KEGG" id="psn:Pedsa_3157"/>
<evidence type="ECO:0000256" key="1">
    <source>
        <dbReference type="SAM" id="Phobius"/>
    </source>
</evidence>
<keyword evidence="1" id="KW-0472">Membrane</keyword>
<gene>
    <name evidence="2" type="ordered locus">Pedsa_3157</name>
</gene>
<keyword evidence="1" id="KW-0812">Transmembrane</keyword>
<dbReference type="AlphaFoldDB" id="F0SAS2"/>
<accession>F0SAS2</accession>
<organism evidence="2 3">
    <name type="scientific">Pseudopedobacter saltans (strain ATCC 51119 / DSM 12145 / JCM 21818 / CCUG 39354 / LMG 10337 / NBRC 100064 / NCIMB 13643)</name>
    <name type="common">Pedobacter saltans</name>
    <dbReference type="NCBI Taxonomy" id="762903"/>
    <lineage>
        <taxon>Bacteria</taxon>
        <taxon>Pseudomonadati</taxon>
        <taxon>Bacteroidota</taxon>
        <taxon>Sphingobacteriia</taxon>
        <taxon>Sphingobacteriales</taxon>
        <taxon>Sphingobacteriaceae</taxon>
        <taxon>Pseudopedobacter</taxon>
    </lineage>
</organism>
<dbReference type="EMBL" id="CP002545">
    <property type="protein sequence ID" value="ADY53693.1"/>
    <property type="molecule type" value="Genomic_DNA"/>
</dbReference>
<evidence type="ECO:0000313" key="3">
    <source>
        <dbReference type="Proteomes" id="UP000000310"/>
    </source>
</evidence>
<dbReference type="RefSeq" id="WP_013634178.1">
    <property type="nucleotide sequence ID" value="NC_015177.1"/>
</dbReference>
<dbReference type="InterPro" id="IPR025354">
    <property type="entry name" value="DUF4258"/>
</dbReference>
<dbReference type="HOGENOM" id="CLU_1785268_0_0_10"/>
<feature type="transmembrane region" description="Helical" evidence="1">
    <location>
        <begin position="9"/>
        <end position="27"/>
    </location>
</feature>
<dbReference type="Proteomes" id="UP000000310">
    <property type="component" value="Chromosome"/>
</dbReference>
<reference evidence="3" key="2">
    <citation type="submission" date="2011-02" db="EMBL/GenBank/DDBJ databases">
        <title>The complete genome of Pedobacter saltans DSM 12145.</title>
        <authorList>
            <consortium name="US DOE Joint Genome Institute (JGI-PGF)"/>
            <person name="Lucas S."/>
            <person name="Copeland A."/>
            <person name="Lapidus A."/>
            <person name="Bruce D."/>
            <person name="Goodwin L."/>
            <person name="Pitluck S."/>
            <person name="Kyrpides N."/>
            <person name="Mavromatis K."/>
            <person name="Pagani I."/>
            <person name="Ivanova N."/>
            <person name="Ovchinnikova G."/>
            <person name="Lu M."/>
            <person name="Detter J.C."/>
            <person name="Han C."/>
            <person name="Land M."/>
            <person name="Hauser L."/>
            <person name="Markowitz V."/>
            <person name="Cheng J.-F."/>
            <person name="Hugenholtz P."/>
            <person name="Woyke T."/>
            <person name="Wu D."/>
            <person name="Tindall B."/>
            <person name="Pomrenke H.G."/>
            <person name="Brambilla E."/>
            <person name="Klenk H.-P."/>
            <person name="Eisen J.A."/>
        </authorList>
    </citation>
    <scope>NUCLEOTIDE SEQUENCE [LARGE SCALE GENOMIC DNA]</scope>
    <source>
        <strain evidence="3">ATCC 51119 / DSM 12145 / JCM 21818 / LMG 10337 / NBRC 100064 / NCIMB 13643</strain>
    </source>
</reference>
<sequence>MDKEVLKRSLLKFAAVLLIIYVGIKFYDKPTENKTTKTLPSIVVNKEPVSAPNRFPKKIIFSKHAKCRMECRQIDSIEVDDILRTGKINFKKSDTTTTQICKKRYALEGQTRDNQNVRIIIAPCEDKLTVITVIDLDTDWSCNCR</sequence>
<protein>
    <recommendedName>
        <fullName evidence="4">DUF4258 domain-containing protein</fullName>
    </recommendedName>
</protein>